<dbReference type="InterPro" id="IPR035093">
    <property type="entry name" value="RelE/ParE_toxin_dom_sf"/>
</dbReference>
<comment type="caution">
    <text evidence="2">The sequence shown here is derived from an EMBL/GenBank/DDBJ whole genome shotgun (WGS) entry which is preliminary data.</text>
</comment>
<evidence type="ECO:0000313" key="3">
    <source>
        <dbReference type="Proteomes" id="UP000760545"/>
    </source>
</evidence>
<evidence type="ECO:0000256" key="1">
    <source>
        <dbReference type="ARBA" id="ARBA00022649"/>
    </source>
</evidence>
<dbReference type="EMBL" id="JAAVJS010000051">
    <property type="protein sequence ID" value="NJX16890.1"/>
    <property type="molecule type" value="Genomic_DNA"/>
</dbReference>
<protein>
    <submittedName>
        <fullName evidence="2">Type II toxin-antitoxin system RelE/ParE family toxin</fullName>
    </submittedName>
</protein>
<dbReference type="InterPro" id="IPR007712">
    <property type="entry name" value="RelE/ParE_toxin"/>
</dbReference>
<proteinExistence type="predicted"/>
<dbReference type="Proteomes" id="UP000760545">
    <property type="component" value="Unassembled WGS sequence"/>
</dbReference>
<gene>
    <name evidence="2" type="ORF">HC176_15540</name>
</gene>
<accession>A0ABX1DEY9</accession>
<dbReference type="RefSeq" id="WP_167919884.1">
    <property type="nucleotide sequence ID" value="NZ_JAAVJS010000051.1"/>
</dbReference>
<keyword evidence="1" id="KW-1277">Toxin-antitoxin system</keyword>
<name>A0ABX1DEY9_9FLAO</name>
<dbReference type="Pfam" id="PF05016">
    <property type="entry name" value="ParE_toxin"/>
    <property type="match status" value="1"/>
</dbReference>
<sequence>MANYKLSEAAKNDLIRLHQYGIHKFGETLADTYFHAFFDQFEKISEQPYLFASVDVVKPEYRRCVLGIDSIYYRIIDNSVEIIR</sequence>
<keyword evidence="3" id="KW-1185">Reference proteome</keyword>
<reference evidence="2 3" key="1">
    <citation type="submission" date="2020-03" db="EMBL/GenBank/DDBJ databases">
        <title>Tamlana sp. nov, isolated from XXX.</title>
        <authorList>
            <person name="Cao W.R."/>
        </authorList>
    </citation>
    <scope>NUCLEOTIDE SEQUENCE [LARGE SCALE GENOMIC DNA]</scope>
    <source>
        <strain evidence="2 3">HST1-43</strain>
    </source>
</reference>
<organism evidence="2 3">
    <name type="scientific">Tamlana crocina</name>
    <dbReference type="NCBI Taxonomy" id="393006"/>
    <lineage>
        <taxon>Bacteria</taxon>
        <taxon>Pseudomonadati</taxon>
        <taxon>Bacteroidota</taxon>
        <taxon>Flavobacteriia</taxon>
        <taxon>Flavobacteriales</taxon>
        <taxon>Flavobacteriaceae</taxon>
        <taxon>Tamlana</taxon>
    </lineage>
</organism>
<feature type="non-terminal residue" evidence="2">
    <location>
        <position position="84"/>
    </location>
</feature>
<dbReference type="Gene3D" id="3.30.2310.20">
    <property type="entry name" value="RelE-like"/>
    <property type="match status" value="1"/>
</dbReference>
<evidence type="ECO:0000313" key="2">
    <source>
        <dbReference type="EMBL" id="NJX16890.1"/>
    </source>
</evidence>